<dbReference type="Pfam" id="PF13426">
    <property type="entry name" value="PAS_9"/>
    <property type="match status" value="1"/>
</dbReference>
<evidence type="ECO:0000259" key="10">
    <source>
        <dbReference type="PROSITE" id="PS50109"/>
    </source>
</evidence>
<dbReference type="InterPro" id="IPR035965">
    <property type="entry name" value="PAS-like_dom_sf"/>
</dbReference>
<dbReference type="SMART" id="SM00387">
    <property type="entry name" value="HATPase_c"/>
    <property type="match status" value="1"/>
</dbReference>
<gene>
    <name evidence="13" type="ORF">GF1_06720</name>
</gene>
<keyword evidence="3" id="KW-0597">Phosphoprotein</keyword>
<dbReference type="Pfam" id="PF00512">
    <property type="entry name" value="HisKA"/>
    <property type="match status" value="1"/>
</dbReference>
<accession>A0A915TYS8</accession>
<dbReference type="PRINTS" id="PR00344">
    <property type="entry name" value="BCTRLSENSOR"/>
</dbReference>
<dbReference type="PROSITE" id="PS50109">
    <property type="entry name" value="HIS_KIN"/>
    <property type="match status" value="1"/>
</dbReference>
<keyword evidence="7" id="KW-0067">ATP-binding</keyword>
<dbReference type="RefSeq" id="WP_267928197.1">
    <property type="nucleotide sequence ID" value="NZ_AP024233.1"/>
</dbReference>
<dbReference type="PROSITE" id="PS50112">
    <property type="entry name" value="PAS"/>
    <property type="match status" value="1"/>
</dbReference>
<dbReference type="Gene3D" id="1.10.287.130">
    <property type="match status" value="1"/>
</dbReference>
<evidence type="ECO:0000256" key="3">
    <source>
        <dbReference type="ARBA" id="ARBA00022553"/>
    </source>
</evidence>
<dbReference type="Proteomes" id="UP001063350">
    <property type="component" value="Chromosome"/>
</dbReference>
<dbReference type="AlphaFoldDB" id="A0A915TYS8"/>
<dbReference type="SMART" id="SM00388">
    <property type="entry name" value="HisKA"/>
    <property type="match status" value="1"/>
</dbReference>
<dbReference type="InterPro" id="IPR036890">
    <property type="entry name" value="HATPase_C_sf"/>
</dbReference>
<dbReference type="NCBIfam" id="TIGR00229">
    <property type="entry name" value="sensory_box"/>
    <property type="match status" value="1"/>
</dbReference>
<evidence type="ECO:0000259" key="11">
    <source>
        <dbReference type="PROSITE" id="PS50112"/>
    </source>
</evidence>
<dbReference type="Gene3D" id="3.30.450.20">
    <property type="entry name" value="PAS domain"/>
    <property type="match status" value="2"/>
</dbReference>
<feature type="region of interest" description="Disordered" evidence="9">
    <location>
        <begin position="1"/>
        <end position="38"/>
    </location>
</feature>
<evidence type="ECO:0000256" key="8">
    <source>
        <dbReference type="ARBA" id="ARBA00023012"/>
    </source>
</evidence>
<dbReference type="InterPro" id="IPR036097">
    <property type="entry name" value="HisK_dim/P_sf"/>
</dbReference>
<feature type="domain" description="PAC" evidence="12">
    <location>
        <begin position="171"/>
        <end position="222"/>
    </location>
</feature>
<dbReference type="EC" id="2.7.13.3" evidence="2"/>
<keyword evidence="5" id="KW-0547">Nucleotide-binding</keyword>
<feature type="domain" description="PAS" evidence="11">
    <location>
        <begin position="230"/>
        <end position="283"/>
    </location>
</feature>
<dbReference type="CDD" id="cd00082">
    <property type="entry name" value="HisKA"/>
    <property type="match status" value="1"/>
</dbReference>
<dbReference type="PANTHER" id="PTHR43065:SF10">
    <property type="entry name" value="PEROXIDE STRESS-ACTIVATED HISTIDINE KINASE MAK3"/>
    <property type="match status" value="1"/>
</dbReference>
<dbReference type="InterPro" id="IPR003594">
    <property type="entry name" value="HATPase_dom"/>
</dbReference>
<dbReference type="SUPFAM" id="SSF55874">
    <property type="entry name" value="ATPase domain of HSP90 chaperone/DNA topoisomerase II/histidine kinase"/>
    <property type="match status" value="1"/>
</dbReference>
<keyword evidence="8" id="KW-0902">Two-component regulatory system</keyword>
<name>A0A915TYS8_9BACT</name>
<dbReference type="SUPFAM" id="SSF47384">
    <property type="entry name" value="Homodimeric domain of signal transducing histidine kinase"/>
    <property type="match status" value="1"/>
</dbReference>
<dbReference type="SUPFAM" id="SSF55785">
    <property type="entry name" value="PYP-like sensor domain (PAS domain)"/>
    <property type="match status" value="2"/>
</dbReference>
<dbReference type="InterPro" id="IPR000014">
    <property type="entry name" value="PAS"/>
</dbReference>
<keyword evidence="14" id="KW-1185">Reference proteome</keyword>
<sequence>MKSASASPEETAGRTEGLGKTGGSSKGRQTSLRADNQRYTRYIREKTNQLLQVMGTEPLRPEEFDDNELLSLDPIGIIAGSFEQVLEYLKETIVELREAKDELQAIFDATGVGISIIDSRFSIVKCNEKQRQLLVDSELEEVNGRFCYDIYCNRNAPGIDCPAVRTFATGRPVMVREVNKKGKFFQLITTPFSRDESGQVTRVIEVSLDITEKKQAELEERRQRGYYLSEKLKLATVLRSLSEGLLITDLKNDIVSVNPAALRMTGKREEDLIGTNIHDLFGPACKETGHVSASLAEGFLHREIISRHDGEERILAINSVALKGPTEETIGSILTFRDITEEKKHREAYLRAEKLAAVGQLSAGLAHELNTPLGTILGYARLLRKQDNLTPEQKDRLGLVADQARKSSAIIQDLLNYARSSAPVAAVSRQCDPCRVIGKTLHILAARIKEQQVDIVCHLVEGTSVCMDEKHLEQVLLNMLLNSLQALKGSGGEIEILMAVRDSHLQITIADNGPGIPVDIQSRVFDPFFTTKEVGEGTGLGLSICAGMISEVGGAIDLFSEPGKGAVFTIILPTGNCS</sequence>
<dbReference type="Gene3D" id="3.30.565.10">
    <property type="entry name" value="Histidine kinase-like ATPase, C-terminal domain"/>
    <property type="match status" value="1"/>
</dbReference>
<protein>
    <recommendedName>
        <fullName evidence="2">histidine kinase</fullName>
        <ecNumber evidence="2">2.7.13.3</ecNumber>
    </recommendedName>
</protein>
<evidence type="ECO:0000256" key="9">
    <source>
        <dbReference type="SAM" id="MobiDB-lite"/>
    </source>
</evidence>
<dbReference type="SMART" id="SM00091">
    <property type="entry name" value="PAS"/>
    <property type="match status" value="2"/>
</dbReference>
<proteinExistence type="predicted"/>
<dbReference type="GO" id="GO:0005524">
    <property type="term" value="F:ATP binding"/>
    <property type="evidence" value="ECO:0007669"/>
    <property type="project" value="UniProtKB-KW"/>
</dbReference>
<dbReference type="InterPro" id="IPR003661">
    <property type="entry name" value="HisK_dim/P_dom"/>
</dbReference>
<evidence type="ECO:0000256" key="4">
    <source>
        <dbReference type="ARBA" id="ARBA00022679"/>
    </source>
</evidence>
<evidence type="ECO:0000259" key="12">
    <source>
        <dbReference type="PROSITE" id="PS50113"/>
    </source>
</evidence>
<dbReference type="InterPro" id="IPR004358">
    <property type="entry name" value="Sig_transdc_His_kin-like_C"/>
</dbReference>
<evidence type="ECO:0000256" key="1">
    <source>
        <dbReference type="ARBA" id="ARBA00000085"/>
    </source>
</evidence>
<evidence type="ECO:0000313" key="14">
    <source>
        <dbReference type="Proteomes" id="UP001063350"/>
    </source>
</evidence>
<dbReference type="PROSITE" id="PS50113">
    <property type="entry name" value="PAC"/>
    <property type="match status" value="1"/>
</dbReference>
<dbReference type="InterPro" id="IPR005467">
    <property type="entry name" value="His_kinase_dom"/>
</dbReference>
<evidence type="ECO:0000256" key="5">
    <source>
        <dbReference type="ARBA" id="ARBA00022741"/>
    </source>
</evidence>
<evidence type="ECO:0000256" key="2">
    <source>
        <dbReference type="ARBA" id="ARBA00012438"/>
    </source>
</evidence>
<dbReference type="InterPro" id="IPR013656">
    <property type="entry name" value="PAS_4"/>
</dbReference>
<dbReference type="CDD" id="cd00130">
    <property type="entry name" value="PAS"/>
    <property type="match status" value="1"/>
</dbReference>
<evidence type="ECO:0000256" key="7">
    <source>
        <dbReference type="ARBA" id="ARBA00022840"/>
    </source>
</evidence>
<evidence type="ECO:0000256" key="6">
    <source>
        <dbReference type="ARBA" id="ARBA00022777"/>
    </source>
</evidence>
<reference evidence="13" key="1">
    <citation type="submission" date="2020-12" db="EMBL/GenBank/DDBJ databases">
        <title>Desulfobium dissulfuricans gen. nov., sp. nov., a novel mesophilic, sulfate-reducing bacterium isolated from a deep-sea hydrothermal vent.</title>
        <authorList>
            <person name="Hashimoto Y."/>
            <person name="Tame A."/>
            <person name="Sawayama S."/>
            <person name="Miyazaki J."/>
            <person name="Takai K."/>
            <person name="Nakagawa S."/>
        </authorList>
    </citation>
    <scope>NUCLEOTIDE SEQUENCE</scope>
    <source>
        <strain evidence="13">GF1</strain>
    </source>
</reference>
<dbReference type="GO" id="GO:0000155">
    <property type="term" value="F:phosphorelay sensor kinase activity"/>
    <property type="evidence" value="ECO:0007669"/>
    <property type="project" value="InterPro"/>
</dbReference>
<dbReference type="Pfam" id="PF02518">
    <property type="entry name" value="HATPase_c"/>
    <property type="match status" value="1"/>
</dbReference>
<organism evidence="13 14">
    <name type="scientific">Desulfolithobacter dissulfuricans</name>
    <dbReference type="NCBI Taxonomy" id="2795293"/>
    <lineage>
        <taxon>Bacteria</taxon>
        <taxon>Pseudomonadati</taxon>
        <taxon>Thermodesulfobacteriota</taxon>
        <taxon>Desulfobulbia</taxon>
        <taxon>Desulfobulbales</taxon>
        <taxon>Desulfobulbaceae</taxon>
        <taxon>Desulfolithobacter</taxon>
    </lineage>
</organism>
<keyword evidence="4" id="KW-0808">Transferase</keyword>
<dbReference type="Pfam" id="PF08448">
    <property type="entry name" value="PAS_4"/>
    <property type="match status" value="1"/>
</dbReference>
<comment type="catalytic activity">
    <reaction evidence="1">
        <text>ATP + protein L-histidine = ADP + protein N-phospho-L-histidine.</text>
        <dbReference type="EC" id="2.7.13.3"/>
    </reaction>
</comment>
<keyword evidence="6" id="KW-0418">Kinase</keyword>
<dbReference type="InterPro" id="IPR000700">
    <property type="entry name" value="PAS-assoc_C"/>
</dbReference>
<evidence type="ECO:0000313" key="13">
    <source>
        <dbReference type="EMBL" id="BCO08296.1"/>
    </source>
</evidence>
<dbReference type="KEGG" id="ddu:GF1_06720"/>
<dbReference type="EMBL" id="AP024233">
    <property type="protein sequence ID" value="BCO08296.1"/>
    <property type="molecule type" value="Genomic_DNA"/>
</dbReference>
<dbReference type="PANTHER" id="PTHR43065">
    <property type="entry name" value="SENSOR HISTIDINE KINASE"/>
    <property type="match status" value="1"/>
</dbReference>
<feature type="domain" description="Histidine kinase" evidence="10">
    <location>
        <begin position="364"/>
        <end position="576"/>
    </location>
</feature>